<feature type="region of interest" description="Disordered" evidence="5">
    <location>
        <begin position="67"/>
        <end position="94"/>
    </location>
</feature>
<evidence type="ECO:0000313" key="6">
    <source>
        <dbReference type="EMBL" id="KAK2614465.1"/>
    </source>
</evidence>
<evidence type="ECO:0000256" key="1">
    <source>
        <dbReference type="ARBA" id="ARBA00004123"/>
    </source>
</evidence>
<protein>
    <recommendedName>
        <fullName evidence="2">DNA polymerase delta subunit 3</fullName>
    </recommendedName>
</protein>
<feature type="region of interest" description="Disordered" evidence="5">
    <location>
        <begin position="175"/>
        <end position="418"/>
    </location>
</feature>
<evidence type="ECO:0000256" key="2">
    <source>
        <dbReference type="ARBA" id="ARBA00017589"/>
    </source>
</evidence>
<dbReference type="EMBL" id="JAUJFL010000001">
    <property type="protein sequence ID" value="KAK2614465.1"/>
    <property type="molecule type" value="Genomic_DNA"/>
</dbReference>
<keyword evidence="3" id="KW-0235">DNA replication</keyword>
<evidence type="ECO:0000256" key="5">
    <source>
        <dbReference type="SAM" id="MobiDB-lite"/>
    </source>
</evidence>
<dbReference type="Pfam" id="PF09507">
    <property type="entry name" value="CDC27"/>
    <property type="match status" value="1"/>
</dbReference>
<evidence type="ECO:0000256" key="4">
    <source>
        <dbReference type="ARBA" id="ARBA00023242"/>
    </source>
</evidence>
<feature type="compositionally biased region" description="Basic residues" evidence="5">
    <location>
        <begin position="346"/>
        <end position="358"/>
    </location>
</feature>
<organism evidence="6 7">
    <name type="scientific">Phomopsis amygdali</name>
    <name type="common">Fusicoccum amygdali</name>
    <dbReference type="NCBI Taxonomy" id="1214568"/>
    <lineage>
        <taxon>Eukaryota</taxon>
        <taxon>Fungi</taxon>
        <taxon>Dikarya</taxon>
        <taxon>Ascomycota</taxon>
        <taxon>Pezizomycotina</taxon>
        <taxon>Sordariomycetes</taxon>
        <taxon>Sordariomycetidae</taxon>
        <taxon>Diaporthales</taxon>
        <taxon>Diaporthaceae</taxon>
        <taxon>Diaporthe</taxon>
    </lineage>
</organism>
<dbReference type="AlphaFoldDB" id="A0AAD9SSK3"/>
<feature type="compositionally biased region" description="Basic and acidic residues" evidence="5">
    <location>
        <begin position="203"/>
        <end position="215"/>
    </location>
</feature>
<dbReference type="PANTHER" id="PTHR17598:SF13">
    <property type="entry name" value="DNA POLYMERASE DELTA SUBUNIT 3"/>
    <property type="match status" value="1"/>
</dbReference>
<keyword evidence="7" id="KW-1185">Reference proteome</keyword>
<keyword evidence="4" id="KW-0539">Nucleus</keyword>
<dbReference type="GO" id="GO:0006271">
    <property type="term" value="P:DNA strand elongation involved in DNA replication"/>
    <property type="evidence" value="ECO:0007669"/>
    <property type="project" value="TreeGrafter"/>
</dbReference>
<dbReference type="GO" id="GO:0043625">
    <property type="term" value="C:delta DNA polymerase complex"/>
    <property type="evidence" value="ECO:0007669"/>
    <property type="project" value="InterPro"/>
</dbReference>
<feature type="compositionally biased region" description="Acidic residues" evidence="5">
    <location>
        <begin position="273"/>
        <end position="290"/>
    </location>
</feature>
<feature type="compositionally biased region" description="Acidic residues" evidence="5">
    <location>
        <begin position="309"/>
        <end position="330"/>
    </location>
</feature>
<gene>
    <name evidence="6" type="ORF">N8I77_001287</name>
</gene>
<feature type="compositionally biased region" description="Basic and acidic residues" evidence="5">
    <location>
        <begin position="298"/>
        <end position="308"/>
    </location>
</feature>
<comment type="caution">
    <text evidence="6">The sequence shown here is derived from an EMBL/GenBank/DDBJ whole genome shotgun (WGS) entry which is preliminary data.</text>
</comment>
<dbReference type="Gene3D" id="3.90.1030.20">
    <property type="entry name" value="DNA polymerase delta, p66 (Cdc27) subunit, wHTH domain"/>
    <property type="match status" value="1"/>
</dbReference>
<evidence type="ECO:0000313" key="7">
    <source>
        <dbReference type="Proteomes" id="UP001265746"/>
    </source>
</evidence>
<accession>A0AAD9SSK3</accession>
<sequence>MDDYKTYLAEQVLSEGKSVTYRILSRALKVNVNVAKQMLYEFHAWQNGKRSGSVHATYMLYGTRKATHTNGHSQQDGDVEMASSPPELEPAVDDGPVTTLSLVAEESLKDVLSQYESISSIHVYSLGTHPVKDLHLLADVSKPINDAAAEDGSANIQHSLGPVRNPYVWRRERQGLGPRPAAAVPKTTDTQPPAPRHTPATQVKEEAKPEQKPASKESTPVLSGSKKPPPALKRGASGGIMQSFAKAASKPKNASTPRPTAASAAEDSPMQELSDDGEDDTVVEPKDEDDTARKTRKDRQEELKRMMEEDSEDEEPDNEDTPMEEPEPEIDEKPEPAEVISSASNGRRRGRRRVMKKKTVMDDQGYLVTVQESGWESFSEDEPAPPAAKKAEASSQPSKPKKPAAKGQGNIMSFFSKK</sequence>
<dbReference type="GO" id="GO:1904161">
    <property type="term" value="P:DNA synthesis involved in UV-damage excision repair"/>
    <property type="evidence" value="ECO:0007669"/>
    <property type="project" value="TreeGrafter"/>
</dbReference>
<dbReference type="InterPro" id="IPR019038">
    <property type="entry name" value="POLD3"/>
</dbReference>
<feature type="compositionally biased region" description="Low complexity" evidence="5">
    <location>
        <begin position="254"/>
        <end position="265"/>
    </location>
</feature>
<dbReference type="InterPro" id="IPR041913">
    <property type="entry name" value="POLD3_sf"/>
</dbReference>
<evidence type="ECO:0000256" key="3">
    <source>
        <dbReference type="ARBA" id="ARBA00022705"/>
    </source>
</evidence>
<proteinExistence type="predicted"/>
<reference evidence="6" key="1">
    <citation type="submission" date="2023-06" db="EMBL/GenBank/DDBJ databases">
        <authorList>
            <person name="Noh H."/>
        </authorList>
    </citation>
    <scope>NUCLEOTIDE SEQUENCE</scope>
    <source>
        <strain evidence="6">DUCC20226</strain>
    </source>
</reference>
<dbReference type="Proteomes" id="UP001265746">
    <property type="component" value="Unassembled WGS sequence"/>
</dbReference>
<dbReference type="PANTHER" id="PTHR17598">
    <property type="entry name" value="DNA POLYMERASE DELTA SUBUNIT 3"/>
    <property type="match status" value="1"/>
</dbReference>
<dbReference type="GO" id="GO:0003887">
    <property type="term" value="F:DNA-directed DNA polymerase activity"/>
    <property type="evidence" value="ECO:0007669"/>
    <property type="project" value="TreeGrafter"/>
</dbReference>
<name>A0AAD9SSK3_PHOAM</name>
<comment type="subcellular location">
    <subcellularLocation>
        <location evidence="1">Nucleus</location>
    </subcellularLocation>
</comment>
<dbReference type="GO" id="GO:0006297">
    <property type="term" value="P:nucleotide-excision repair, DNA gap filling"/>
    <property type="evidence" value="ECO:0007669"/>
    <property type="project" value="TreeGrafter"/>
</dbReference>